<dbReference type="InterPro" id="IPR035911">
    <property type="entry name" value="MurE/MurF_N"/>
</dbReference>
<evidence type="ECO:0000259" key="11">
    <source>
        <dbReference type="Pfam" id="PF02875"/>
    </source>
</evidence>
<comment type="subcellular location">
    <subcellularLocation>
        <location evidence="8 9">Cytoplasm</location>
    </subcellularLocation>
</comment>
<keyword evidence="8" id="KW-0547">Nucleotide-binding</keyword>
<dbReference type="Pfam" id="PF01225">
    <property type="entry name" value="Mur_ligase"/>
    <property type="match status" value="1"/>
</dbReference>
<dbReference type="PANTHER" id="PTHR23135">
    <property type="entry name" value="MUR LIGASE FAMILY MEMBER"/>
    <property type="match status" value="1"/>
</dbReference>
<feature type="binding site" evidence="8">
    <location>
        <position position="447"/>
    </location>
    <ligand>
        <name>meso-2,6-diaminopimelate</name>
        <dbReference type="ChEBI" id="CHEBI:57791"/>
    </ligand>
</feature>
<sequence>MVYELHNESDPEITNIEMDSRKVEKGNLFICISGENFDGHNYVGDVVAKGATAIVAERMVDTTVPVILVSDSRHAMAILSDEFYDQPTHKLQLIGVTGTNGKTTVTHIMDTLFQNQEKRTGVIGTIEMRINNQKYPVANTTPEAPFLQKSFAKMVDEQVDSAFMEVSSHALEMGRVRGCDYDIAVFTNLSQDHLDYHETMEKYLHAKGLLFSQLGNTYDKKKQKLAILNADDSATTELKKMTAAQVMTYGIQNVSDIMAKDIKISGKGTEFKLKTLKGMYDVKMKLVGKFSVYNILASFSAGIAAGLDEHKMVETIEHLDGVPGRFEVIDEGQPFTVIVDYAHTPDSLENVLTTIGEFSEGDVQVIVGCGGNRDRTKRPIMAQIAVANSDYAIFTSDNPRTESPEQILADMESGVEDQSFTSITDRKQAIETAIRKAKANDIILIAGKGHETYQIIGDKTFDFDDREVARQAILQQNHR</sequence>
<keyword evidence="7 8" id="KW-0961">Cell wall biogenesis/degradation</keyword>
<protein>
    <recommendedName>
        <fullName evidence="8">UDP-N-acetylmuramoyl-L-alanyl-D-glutamate--2,6-diaminopimelate ligase</fullName>
        <ecNumber evidence="8">6.3.2.13</ecNumber>
    </recommendedName>
    <alternativeName>
        <fullName evidence="8">Meso-A2pm-adding enzyme</fullName>
    </alternativeName>
    <alternativeName>
        <fullName evidence="8">Meso-diaminopimelate-adding enzyme</fullName>
    </alternativeName>
    <alternativeName>
        <fullName evidence="8">UDP-MurNAc-L-Ala-D-Glu:meso-diaminopimelate ligase</fullName>
    </alternativeName>
    <alternativeName>
        <fullName evidence="8">UDP-MurNAc-tripeptide synthetase</fullName>
    </alternativeName>
    <alternativeName>
        <fullName evidence="8">UDP-N-acetylmuramyl-tripeptide synthetase</fullName>
    </alternativeName>
</protein>
<dbReference type="InterPro" id="IPR036565">
    <property type="entry name" value="Mur-like_cat_sf"/>
</dbReference>
<reference evidence="13 14" key="1">
    <citation type="submission" date="2022-01" db="EMBL/GenBank/DDBJ databases">
        <title>Alkalihalobacillus sp. EGI L200015, a novel bacterium isolated from a salt lake sediment.</title>
        <authorList>
            <person name="Gao L."/>
            <person name="Fang B.-Z."/>
            <person name="Li W.-J."/>
        </authorList>
    </citation>
    <scope>NUCLEOTIDE SEQUENCE [LARGE SCALE GENOMIC DNA]</scope>
    <source>
        <strain evidence="13 14">KCTC 12718</strain>
    </source>
</reference>
<organism evidence="13 14">
    <name type="scientific">Pseudalkalibacillus berkeleyi</name>
    <dbReference type="NCBI Taxonomy" id="1069813"/>
    <lineage>
        <taxon>Bacteria</taxon>
        <taxon>Bacillati</taxon>
        <taxon>Bacillota</taxon>
        <taxon>Bacilli</taxon>
        <taxon>Bacillales</taxon>
        <taxon>Fictibacillaceae</taxon>
        <taxon>Pseudalkalibacillus</taxon>
    </lineage>
</organism>
<evidence type="ECO:0000259" key="10">
    <source>
        <dbReference type="Pfam" id="PF01225"/>
    </source>
</evidence>
<comment type="pathway">
    <text evidence="1 8 9">Cell wall biogenesis; peptidoglycan biosynthesis.</text>
</comment>
<keyword evidence="6 8" id="KW-0131">Cell cycle</keyword>
<dbReference type="Gene3D" id="3.40.1190.10">
    <property type="entry name" value="Mur-like, catalytic domain"/>
    <property type="match status" value="1"/>
</dbReference>
<evidence type="ECO:0000256" key="9">
    <source>
        <dbReference type="RuleBase" id="RU004135"/>
    </source>
</evidence>
<dbReference type="Pfam" id="PF08245">
    <property type="entry name" value="Mur_ligase_M"/>
    <property type="match status" value="1"/>
</dbReference>
<feature type="domain" description="Mur ligase central" evidence="12">
    <location>
        <begin position="96"/>
        <end position="301"/>
    </location>
</feature>
<dbReference type="SUPFAM" id="SSF53244">
    <property type="entry name" value="MurD-like peptide ligases, peptide-binding domain"/>
    <property type="match status" value="1"/>
</dbReference>
<keyword evidence="8" id="KW-0460">Magnesium</keyword>
<evidence type="ECO:0000256" key="6">
    <source>
        <dbReference type="ARBA" id="ARBA00023306"/>
    </source>
</evidence>
<comment type="cofactor">
    <cofactor evidence="8">
        <name>Mg(2+)</name>
        <dbReference type="ChEBI" id="CHEBI:18420"/>
    </cofactor>
</comment>
<dbReference type="NCBIfam" id="TIGR01085">
    <property type="entry name" value="murE"/>
    <property type="match status" value="1"/>
</dbReference>
<feature type="binding site" evidence="8">
    <location>
        <position position="139"/>
    </location>
    <ligand>
        <name>UDP-N-acetyl-alpha-D-muramoyl-L-alanyl-D-glutamate</name>
        <dbReference type="ChEBI" id="CHEBI:83900"/>
    </ligand>
</feature>
<keyword evidence="4 8" id="KW-0133">Cell shape</keyword>
<feature type="binding site" evidence="8">
    <location>
        <begin position="140"/>
        <end position="141"/>
    </location>
    <ligand>
        <name>UDP-N-acetyl-alpha-D-muramoyl-L-alanyl-D-glutamate</name>
        <dbReference type="ChEBI" id="CHEBI:83900"/>
    </ligand>
</feature>
<proteinExistence type="inferred from homology"/>
<dbReference type="InterPro" id="IPR036615">
    <property type="entry name" value="Mur_ligase_C_dom_sf"/>
</dbReference>
<evidence type="ECO:0000256" key="5">
    <source>
        <dbReference type="ARBA" id="ARBA00022984"/>
    </source>
</evidence>
<feature type="short sequence motif" description="Meso-diaminopimelate recognition motif" evidence="8">
    <location>
        <begin position="397"/>
        <end position="400"/>
    </location>
</feature>
<dbReference type="InterPro" id="IPR004101">
    <property type="entry name" value="Mur_ligase_C"/>
</dbReference>
<dbReference type="EMBL" id="JAKIJS010000001">
    <property type="protein sequence ID" value="MCF6137010.1"/>
    <property type="molecule type" value="Genomic_DNA"/>
</dbReference>
<evidence type="ECO:0000256" key="1">
    <source>
        <dbReference type="ARBA" id="ARBA00004752"/>
    </source>
</evidence>
<dbReference type="PANTHER" id="PTHR23135:SF4">
    <property type="entry name" value="UDP-N-ACETYLMURAMOYL-L-ALANYL-D-GLUTAMATE--2,6-DIAMINOPIMELATE LIGASE MURE HOMOLOG, CHLOROPLASTIC"/>
    <property type="match status" value="1"/>
</dbReference>
<feature type="domain" description="Mur ligase C-terminal" evidence="11">
    <location>
        <begin position="324"/>
        <end position="449"/>
    </location>
</feature>
<comment type="catalytic activity">
    <reaction evidence="8">
        <text>UDP-N-acetyl-alpha-D-muramoyl-L-alanyl-D-glutamate + meso-2,6-diaminopimelate + ATP = UDP-N-acetyl-alpha-D-muramoyl-L-alanyl-gamma-D-glutamyl-meso-2,6-diaminopimelate + ADP + phosphate + H(+)</text>
        <dbReference type="Rhea" id="RHEA:23676"/>
        <dbReference type="ChEBI" id="CHEBI:15378"/>
        <dbReference type="ChEBI" id="CHEBI:30616"/>
        <dbReference type="ChEBI" id="CHEBI:43474"/>
        <dbReference type="ChEBI" id="CHEBI:57791"/>
        <dbReference type="ChEBI" id="CHEBI:83900"/>
        <dbReference type="ChEBI" id="CHEBI:83905"/>
        <dbReference type="ChEBI" id="CHEBI:456216"/>
        <dbReference type="EC" id="6.3.2.13"/>
    </reaction>
</comment>
<dbReference type="SUPFAM" id="SSF53623">
    <property type="entry name" value="MurD-like peptide ligases, catalytic domain"/>
    <property type="match status" value="1"/>
</dbReference>
<feature type="binding site" evidence="8">
    <location>
        <begin position="98"/>
        <end position="104"/>
    </location>
    <ligand>
        <name>ATP</name>
        <dbReference type="ChEBI" id="CHEBI:30616"/>
    </ligand>
</feature>
<feature type="binding site" evidence="8">
    <location>
        <begin position="397"/>
        <end position="400"/>
    </location>
    <ligand>
        <name>meso-2,6-diaminopimelate</name>
        <dbReference type="ChEBI" id="CHEBI:57791"/>
    </ligand>
</feature>
<dbReference type="Gene3D" id="3.90.190.20">
    <property type="entry name" value="Mur ligase, C-terminal domain"/>
    <property type="match status" value="1"/>
</dbReference>
<evidence type="ECO:0000313" key="13">
    <source>
        <dbReference type="EMBL" id="MCF6137010.1"/>
    </source>
</evidence>
<dbReference type="EC" id="6.3.2.13" evidence="8"/>
<evidence type="ECO:0000313" key="14">
    <source>
        <dbReference type="Proteomes" id="UP001649381"/>
    </source>
</evidence>
<keyword evidence="14" id="KW-1185">Reference proteome</keyword>
<keyword evidence="8" id="KW-0067">ATP-binding</keyword>
<evidence type="ECO:0000256" key="8">
    <source>
        <dbReference type="HAMAP-Rule" id="MF_00208"/>
    </source>
</evidence>
<name>A0ABS9GZ89_9BACL</name>
<evidence type="ECO:0000259" key="12">
    <source>
        <dbReference type="Pfam" id="PF08245"/>
    </source>
</evidence>
<keyword evidence="8 13" id="KW-0436">Ligase</keyword>
<keyword evidence="5 8" id="KW-0573">Peptidoglycan synthesis</keyword>
<comment type="caution">
    <text evidence="8">Lacks conserved residue(s) required for the propagation of feature annotation.</text>
</comment>
<evidence type="ECO:0000256" key="3">
    <source>
        <dbReference type="ARBA" id="ARBA00022618"/>
    </source>
</evidence>
<dbReference type="Gene3D" id="3.40.1390.10">
    <property type="entry name" value="MurE/MurF, N-terminal domain"/>
    <property type="match status" value="1"/>
</dbReference>
<dbReference type="GO" id="GO:0008765">
    <property type="term" value="F:UDP-N-acetylmuramoylalanyl-D-glutamate-2,6-diaminopimelate ligase activity"/>
    <property type="evidence" value="ECO:0007669"/>
    <property type="project" value="UniProtKB-EC"/>
</dbReference>
<evidence type="ECO:0000256" key="4">
    <source>
        <dbReference type="ARBA" id="ARBA00022960"/>
    </source>
</evidence>
<feature type="binding site" evidence="8">
    <location>
        <position position="373"/>
    </location>
    <ligand>
        <name>meso-2,6-diaminopimelate</name>
        <dbReference type="ChEBI" id="CHEBI:57791"/>
    </ligand>
</feature>
<dbReference type="HAMAP" id="MF_00208">
    <property type="entry name" value="MurE"/>
    <property type="match status" value="1"/>
</dbReference>
<dbReference type="SUPFAM" id="SSF63418">
    <property type="entry name" value="MurE/MurF N-terminal domain"/>
    <property type="match status" value="1"/>
</dbReference>
<feature type="binding site" evidence="8">
    <location>
        <position position="175"/>
    </location>
    <ligand>
        <name>UDP-N-acetyl-alpha-D-muramoyl-L-alanyl-D-glutamate</name>
        <dbReference type="ChEBI" id="CHEBI:83900"/>
    </ligand>
</feature>
<comment type="PTM">
    <text evidence="8">Carboxylation is probably crucial for Mg(2+) binding and, consequently, for the gamma-phosphate positioning of ATP.</text>
</comment>
<dbReference type="InterPro" id="IPR000713">
    <property type="entry name" value="Mur_ligase_N"/>
</dbReference>
<dbReference type="NCBIfam" id="NF001126">
    <property type="entry name" value="PRK00139.1-4"/>
    <property type="match status" value="1"/>
</dbReference>
<dbReference type="Proteomes" id="UP001649381">
    <property type="component" value="Unassembled WGS sequence"/>
</dbReference>
<accession>A0ABS9GZ89</accession>
<feature type="domain" description="Mur ligase N-terminal catalytic" evidence="10">
    <location>
        <begin position="12"/>
        <end position="84"/>
    </location>
</feature>
<feature type="binding site" evidence="8">
    <location>
        <position position="20"/>
    </location>
    <ligand>
        <name>UDP-N-acetyl-alpha-D-muramoyl-L-alanyl-D-glutamate</name>
        <dbReference type="ChEBI" id="CHEBI:83900"/>
    </ligand>
</feature>
<comment type="caution">
    <text evidence="13">The sequence shown here is derived from an EMBL/GenBank/DDBJ whole genome shotgun (WGS) entry which is preliminary data.</text>
</comment>
<dbReference type="InterPro" id="IPR005761">
    <property type="entry name" value="UDP-N-AcMur-Glu-dNH2Pim_ligase"/>
</dbReference>
<comment type="similarity">
    <text evidence="2 8">Belongs to the MurCDEF family. MurE subfamily.</text>
</comment>
<dbReference type="Pfam" id="PF02875">
    <property type="entry name" value="Mur_ligase_C"/>
    <property type="match status" value="1"/>
</dbReference>
<dbReference type="InterPro" id="IPR013221">
    <property type="entry name" value="Mur_ligase_cen"/>
</dbReference>
<evidence type="ECO:0000256" key="7">
    <source>
        <dbReference type="ARBA" id="ARBA00023316"/>
    </source>
</evidence>
<keyword evidence="3 8" id="KW-0132">Cell division</keyword>
<dbReference type="NCBIfam" id="NF001124">
    <property type="entry name" value="PRK00139.1-2"/>
    <property type="match status" value="1"/>
</dbReference>
<feature type="modified residue" description="N6-carboxylysine" evidence="8">
    <location>
        <position position="207"/>
    </location>
</feature>
<keyword evidence="8" id="KW-0963">Cytoplasm</keyword>
<gene>
    <name evidence="8" type="primary">murE</name>
    <name evidence="13" type="ORF">L2716_04650</name>
</gene>
<evidence type="ECO:0000256" key="2">
    <source>
        <dbReference type="ARBA" id="ARBA00005898"/>
    </source>
</evidence>
<feature type="binding site" evidence="8">
    <location>
        <position position="167"/>
    </location>
    <ligand>
        <name>UDP-N-acetyl-alpha-D-muramoyl-L-alanyl-D-glutamate</name>
        <dbReference type="ChEBI" id="CHEBI:83900"/>
    </ligand>
</feature>
<feature type="binding site" evidence="8">
    <location>
        <position position="451"/>
    </location>
    <ligand>
        <name>meso-2,6-diaminopimelate</name>
        <dbReference type="ChEBI" id="CHEBI:57791"/>
    </ligand>
</feature>
<comment type="function">
    <text evidence="8">Catalyzes the addition of meso-diaminopimelic acid to the nucleotide precursor UDP-N-acetylmuramoyl-L-alanyl-D-glutamate (UMAG) in the biosynthesis of bacterial cell-wall peptidoglycan.</text>
</comment>